<keyword evidence="4 12" id="KW-0723">Serine/threonine-protein kinase</keyword>
<evidence type="ECO:0000256" key="6">
    <source>
        <dbReference type="ARBA" id="ARBA00022741"/>
    </source>
</evidence>
<sequence>MAAALLSTLAATYYKFCKRRKKNDTNEIESWELEQPQKFPYKVLSKATHGFQSELVGKGGFGKVYKGVLPGTSMEVAVKRVSDNGKQGLREFMAEVSSLGRLRHRNLVQLLGWCRRKDELLLVYDYMPNGSLDSYLFNDRKAKELGWPERFKILKGIANGLLYLHEGWEQVVVHRDVKASNVLLDAEMNGRLGDFGLARFYEHGDDPQTTHVVGTIGYIAPEMYRAGKASASGDVYSYGALLLEVASGHKPHKILASERDGEMLLFEWVLKNWQSGHILAAMDARLDGGFVREEAELVLKLGVLCSQAVADRRPTMRKVVQYLDRDASIPKEVSLTTMALQDYLGFDQLELSYPESGIRSYDSNTSECVVPMYEI</sequence>
<dbReference type="Gramene" id="NC6G0115250.1">
    <property type="protein sequence ID" value="NC6G0115250.1:cds"/>
    <property type="gene ID" value="NC6G0115250"/>
</dbReference>
<comment type="catalytic activity">
    <reaction evidence="9">
        <text>L-threonyl-[protein] + ATP = O-phospho-L-threonyl-[protein] + ADP + H(+)</text>
        <dbReference type="Rhea" id="RHEA:46608"/>
        <dbReference type="Rhea" id="RHEA-COMP:11060"/>
        <dbReference type="Rhea" id="RHEA-COMP:11605"/>
        <dbReference type="ChEBI" id="CHEBI:15378"/>
        <dbReference type="ChEBI" id="CHEBI:30013"/>
        <dbReference type="ChEBI" id="CHEBI:30616"/>
        <dbReference type="ChEBI" id="CHEBI:61977"/>
        <dbReference type="ChEBI" id="CHEBI:456216"/>
        <dbReference type="EC" id="2.7.11.1"/>
    </reaction>
</comment>
<evidence type="ECO:0000256" key="9">
    <source>
        <dbReference type="ARBA" id="ARBA00047899"/>
    </source>
</evidence>
<dbReference type="InterPro" id="IPR050528">
    <property type="entry name" value="L-type_Lectin-RKs"/>
</dbReference>
<dbReference type="GO" id="GO:0004674">
    <property type="term" value="F:protein serine/threonine kinase activity"/>
    <property type="evidence" value="ECO:0007669"/>
    <property type="project" value="UniProtKB-KW"/>
</dbReference>
<dbReference type="FunFam" id="3.30.200.20:FF:000178">
    <property type="entry name" value="serine/threonine-protein kinase PBS1-like"/>
    <property type="match status" value="1"/>
</dbReference>
<evidence type="ECO:0000256" key="2">
    <source>
        <dbReference type="ARBA" id="ARBA00010217"/>
    </source>
</evidence>
<dbReference type="PROSITE" id="PS00108">
    <property type="entry name" value="PROTEIN_KINASE_ST"/>
    <property type="match status" value="1"/>
</dbReference>
<dbReference type="EC" id="2.7.11.1" evidence="3"/>
<evidence type="ECO:0000259" key="13">
    <source>
        <dbReference type="PROSITE" id="PS50011"/>
    </source>
</evidence>
<evidence type="ECO:0000256" key="1">
    <source>
        <dbReference type="ARBA" id="ARBA00008536"/>
    </source>
</evidence>
<evidence type="ECO:0000256" key="5">
    <source>
        <dbReference type="ARBA" id="ARBA00022679"/>
    </source>
</evidence>
<evidence type="ECO:0000256" key="10">
    <source>
        <dbReference type="ARBA" id="ARBA00048679"/>
    </source>
</evidence>
<dbReference type="SMART" id="SM00220">
    <property type="entry name" value="S_TKc"/>
    <property type="match status" value="1"/>
</dbReference>
<dbReference type="Gene3D" id="1.10.510.10">
    <property type="entry name" value="Transferase(Phosphotransferase) domain 1"/>
    <property type="match status" value="1"/>
</dbReference>
<dbReference type="AlphaFoldDB" id="A0A5K1ELH5"/>
<reference evidence="14" key="1">
    <citation type="submission" date="2019-09" db="EMBL/GenBank/DDBJ databases">
        <authorList>
            <person name="Zhang L."/>
        </authorList>
    </citation>
    <scope>NUCLEOTIDE SEQUENCE</scope>
</reference>
<evidence type="ECO:0000256" key="11">
    <source>
        <dbReference type="PROSITE-ProRule" id="PRU10141"/>
    </source>
</evidence>
<comment type="similarity">
    <text evidence="12">Belongs to the protein kinase superfamily.</text>
</comment>
<dbReference type="PANTHER" id="PTHR27007">
    <property type="match status" value="1"/>
</dbReference>
<dbReference type="Gene3D" id="3.30.200.20">
    <property type="entry name" value="Phosphorylase Kinase, domain 1"/>
    <property type="match status" value="1"/>
</dbReference>
<dbReference type="SUPFAM" id="SSF56112">
    <property type="entry name" value="Protein kinase-like (PK-like)"/>
    <property type="match status" value="1"/>
</dbReference>
<keyword evidence="7" id="KW-0418">Kinase</keyword>
<dbReference type="FunFam" id="1.10.510.10:FF:000108">
    <property type="entry name" value="L-type lectin-domain containing receptor kinase S.4"/>
    <property type="match status" value="1"/>
</dbReference>
<dbReference type="InterPro" id="IPR008271">
    <property type="entry name" value="Ser/Thr_kinase_AS"/>
</dbReference>
<comment type="catalytic activity">
    <reaction evidence="10">
        <text>L-seryl-[protein] + ATP = O-phospho-L-seryl-[protein] + ADP + H(+)</text>
        <dbReference type="Rhea" id="RHEA:17989"/>
        <dbReference type="Rhea" id="RHEA-COMP:9863"/>
        <dbReference type="Rhea" id="RHEA-COMP:11604"/>
        <dbReference type="ChEBI" id="CHEBI:15378"/>
        <dbReference type="ChEBI" id="CHEBI:29999"/>
        <dbReference type="ChEBI" id="CHEBI:30616"/>
        <dbReference type="ChEBI" id="CHEBI:83421"/>
        <dbReference type="ChEBI" id="CHEBI:456216"/>
        <dbReference type="EC" id="2.7.11.1"/>
    </reaction>
</comment>
<dbReference type="PROSITE" id="PS00107">
    <property type="entry name" value="PROTEIN_KINASE_ATP"/>
    <property type="match status" value="1"/>
</dbReference>
<dbReference type="PROSITE" id="PS50011">
    <property type="entry name" value="PROTEIN_KINASE_DOM"/>
    <property type="match status" value="1"/>
</dbReference>
<keyword evidence="8 11" id="KW-0067">ATP-binding</keyword>
<feature type="binding site" evidence="11">
    <location>
        <position position="79"/>
    </location>
    <ligand>
        <name>ATP</name>
        <dbReference type="ChEBI" id="CHEBI:30616"/>
    </ligand>
</feature>
<gene>
    <name evidence="14" type="ORF">NYM_LOCUS21363</name>
</gene>
<comment type="similarity">
    <text evidence="2">In the C-terminal section; belongs to the protein kinase superfamily. Ser/Thr protein kinase family.</text>
</comment>
<evidence type="ECO:0000256" key="7">
    <source>
        <dbReference type="ARBA" id="ARBA00022777"/>
    </source>
</evidence>
<keyword evidence="6 11" id="KW-0547">Nucleotide-binding</keyword>
<evidence type="ECO:0000256" key="12">
    <source>
        <dbReference type="RuleBase" id="RU000304"/>
    </source>
</evidence>
<protein>
    <recommendedName>
        <fullName evidence="3">non-specific serine/threonine protein kinase</fullName>
        <ecNumber evidence="3">2.7.11.1</ecNumber>
    </recommendedName>
</protein>
<dbReference type="InterPro" id="IPR017441">
    <property type="entry name" value="Protein_kinase_ATP_BS"/>
</dbReference>
<organism evidence="14">
    <name type="scientific">Nymphaea colorata</name>
    <name type="common">pocket water lily</name>
    <dbReference type="NCBI Taxonomy" id="210225"/>
    <lineage>
        <taxon>Eukaryota</taxon>
        <taxon>Viridiplantae</taxon>
        <taxon>Streptophyta</taxon>
        <taxon>Embryophyta</taxon>
        <taxon>Tracheophyta</taxon>
        <taxon>Spermatophyta</taxon>
        <taxon>Magnoliopsida</taxon>
        <taxon>Nymphaeales</taxon>
        <taxon>Nymphaeaceae</taxon>
        <taxon>Nymphaea</taxon>
    </lineage>
</organism>
<evidence type="ECO:0000256" key="3">
    <source>
        <dbReference type="ARBA" id="ARBA00012513"/>
    </source>
</evidence>
<dbReference type="InterPro" id="IPR000719">
    <property type="entry name" value="Prot_kinase_dom"/>
</dbReference>
<dbReference type="Pfam" id="PF07714">
    <property type="entry name" value="PK_Tyr_Ser-Thr"/>
    <property type="match status" value="1"/>
</dbReference>
<evidence type="ECO:0000313" key="14">
    <source>
        <dbReference type="EMBL" id="VVW51696.1"/>
    </source>
</evidence>
<dbReference type="InterPro" id="IPR011009">
    <property type="entry name" value="Kinase-like_dom_sf"/>
</dbReference>
<feature type="domain" description="Protein kinase" evidence="13">
    <location>
        <begin position="50"/>
        <end position="329"/>
    </location>
</feature>
<dbReference type="InterPro" id="IPR001245">
    <property type="entry name" value="Ser-Thr/Tyr_kinase_cat_dom"/>
</dbReference>
<dbReference type="GO" id="GO:0005524">
    <property type="term" value="F:ATP binding"/>
    <property type="evidence" value="ECO:0007669"/>
    <property type="project" value="UniProtKB-UniRule"/>
</dbReference>
<proteinExistence type="inferred from homology"/>
<keyword evidence="5" id="KW-0808">Transferase</keyword>
<dbReference type="EMBL" id="LR721784">
    <property type="protein sequence ID" value="VVW51696.1"/>
    <property type="molecule type" value="Genomic_DNA"/>
</dbReference>
<evidence type="ECO:0000256" key="8">
    <source>
        <dbReference type="ARBA" id="ARBA00022840"/>
    </source>
</evidence>
<evidence type="ECO:0000256" key="4">
    <source>
        <dbReference type="ARBA" id="ARBA00022527"/>
    </source>
</evidence>
<dbReference type="CDD" id="cd14066">
    <property type="entry name" value="STKc_IRAK"/>
    <property type="match status" value="1"/>
</dbReference>
<accession>A0A5K1ELH5</accession>
<comment type="similarity">
    <text evidence="1">In the N-terminal section; belongs to the leguminous lectin family.</text>
</comment>
<name>A0A5K1ELH5_9MAGN</name>